<dbReference type="InterPro" id="IPR019770">
    <property type="entry name" value="TIF_eIF_4E_CS"/>
</dbReference>
<proteinExistence type="inferred from homology"/>
<dbReference type="FunFam" id="3.30.760.10:FF:000043">
    <property type="entry name" value="Predicted protein"/>
    <property type="match status" value="1"/>
</dbReference>
<dbReference type="PANTHER" id="PTHR11960:SF18">
    <property type="entry name" value="EUKARYOTIC TRANSLATION INITIATION FACTOR 4E HOMOLOGOUS PROTEIN, ISOFORM B"/>
    <property type="match status" value="1"/>
</dbReference>
<feature type="region of interest" description="Disordered" evidence="2">
    <location>
        <begin position="147"/>
        <end position="167"/>
    </location>
</feature>
<feature type="region of interest" description="Disordered" evidence="2">
    <location>
        <begin position="1"/>
        <end position="32"/>
    </location>
</feature>
<dbReference type="GO" id="GO:0000340">
    <property type="term" value="F:RNA 7-methylguanosine cap binding"/>
    <property type="evidence" value="ECO:0007669"/>
    <property type="project" value="TreeGrafter"/>
</dbReference>
<gene>
    <name evidence="3" type="primary">EIF4E2_1</name>
    <name evidence="3" type="ORF">EC957_003970</name>
</gene>
<dbReference type="GO" id="GO:0003743">
    <property type="term" value="F:translation initiation factor activity"/>
    <property type="evidence" value="ECO:0007669"/>
    <property type="project" value="UniProtKB-KW"/>
</dbReference>
<sequence length="358" mass="37538">MDPVWGASRKSSRVQGDIIAPGSGGSKLVQLQRQSSGIGSGLPTLSTNSLSSISSGPLSSSSLNSHSTSLHGSGIAQPGLSAFLTGPSALESLELNSHSSTSGTGSRINSDYGIAGSGGLGSRNALLSGGIGSAGVSGYIGSTGGGGGGAGGVGQASAHTAGSSLNSGNGSSVVASSEIHPLHFNWVFWFMHRPPGSKIVNYESAMKKIATFGSVEDFWAVYSHLRRPHELPNVSDYHMFRQGVRPVWEDAANINGGKWIVRLKKGLASRYWENLIMAVIGDQFDVGSEICGIVLSIRGAEDILSIWNQSSQGGRTNLKIRDTMKRVLSLPADTIMEYKTHNDALKDNSSFRNTDVFR</sequence>
<dbReference type="PROSITE" id="PS00813">
    <property type="entry name" value="IF4E"/>
    <property type="match status" value="1"/>
</dbReference>
<evidence type="ECO:0000313" key="3">
    <source>
        <dbReference type="EMBL" id="KAF9540580.1"/>
    </source>
</evidence>
<name>A0A9P6K0M1_9FUNG</name>
<accession>A0A9P6K0M1</accession>
<reference evidence="3" key="1">
    <citation type="journal article" date="2020" name="Fungal Divers.">
        <title>Resolving the Mortierellaceae phylogeny through synthesis of multi-gene phylogenetics and phylogenomics.</title>
        <authorList>
            <person name="Vandepol N."/>
            <person name="Liber J."/>
            <person name="Desiro A."/>
            <person name="Na H."/>
            <person name="Kennedy M."/>
            <person name="Barry K."/>
            <person name="Grigoriev I.V."/>
            <person name="Miller A.N."/>
            <person name="O'Donnell K."/>
            <person name="Stajich J.E."/>
            <person name="Bonito G."/>
        </authorList>
    </citation>
    <scope>NUCLEOTIDE SEQUENCE</scope>
    <source>
        <strain evidence="3">NRRL 2591</strain>
    </source>
</reference>
<keyword evidence="1 3" id="KW-0396">Initiation factor</keyword>
<evidence type="ECO:0000313" key="4">
    <source>
        <dbReference type="Proteomes" id="UP000723463"/>
    </source>
</evidence>
<protein>
    <submittedName>
        <fullName evidence="3">Eukaryotic translation initiation factor 4E type 2</fullName>
    </submittedName>
</protein>
<feature type="region of interest" description="Disordered" evidence="2">
    <location>
        <begin position="49"/>
        <end position="71"/>
    </location>
</feature>
<dbReference type="InterPro" id="IPR023398">
    <property type="entry name" value="TIF_eIF4e-like"/>
</dbReference>
<keyword evidence="1" id="KW-0694">RNA-binding</keyword>
<dbReference type="SUPFAM" id="SSF55418">
    <property type="entry name" value="eIF4e-like"/>
    <property type="match status" value="1"/>
</dbReference>
<dbReference type="AlphaFoldDB" id="A0A9P6K0M1"/>
<comment type="caution">
    <text evidence="3">The sequence shown here is derived from an EMBL/GenBank/DDBJ whole genome shotgun (WGS) entry which is preliminary data.</text>
</comment>
<dbReference type="Proteomes" id="UP000723463">
    <property type="component" value="Unassembled WGS sequence"/>
</dbReference>
<evidence type="ECO:0000256" key="2">
    <source>
        <dbReference type="SAM" id="MobiDB-lite"/>
    </source>
</evidence>
<organism evidence="3 4">
    <name type="scientific">Mortierella hygrophila</name>
    <dbReference type="NCBI Taxonomy" id="979708"/>
    <lineage>
        <taxon>Eukaryota</taxon>
        <taxon>Fungi</taxon>
        <taxon>Fungi incertae sedis</taxon>
        <taxon>Mucoromycota</taxon>
        <taxon>Mortierellomycotina</taxon>
        <taxon>Mortierellomycetes</taxon>
        <taxon>Mortierellales</taxon>
        <taxon>Mortierellaceae</taxon>
        <taxon>Mortierella</taxon>
    </lineage>
</organism>
<keyword evidence="4" id="KW-1185">Reference proteome</keyword>
<dbReference type="GO" id="GO:0016281">
    <property type="term" value="C:eukaryotic translation initiation factor 4F complex"/>
    <property type="evidence" value="ECO:0007669"/>
    <property type="project" value="TreeGrafter"/>
</dbReference>
<comment type="similarity">
    <text evidence="1">Belongs to the eukaryotic initiation factor 4E family.</text>
</comment>
<dbReference type="EMBL" id="JAAAXW010000195">
    <property type="protein sequence ID" value="KAF9540580.1"/>
    <property type="molecule type" value="Genomic_DNA"/>
</dbReference>
<keyword evidence="1" id="KW-0648">Protein biosynthesis</keyword>
<dbReference type="PANTHER" id="PTHR11960">
    <property type="entry name" value="EUKARYOTIC TRANSLATION INITIATION FACTOR 4E RELATED"/>
    <property type="match status" value="1"/>
</dbReference>
<dbReference type="Gene3D" id="3.30.760.10">
    <property type="entry name" value="RNA Cap, Translation Initiation Factor Eif4e"/>
    <property type="match status" value="1"/>
</dbReference>
<evidence type="ECO:0000256" key="1">
    <source>
        <dbReference type="RuleBase" id="RU004374"/>
    </source>
</evidence>
<dbReference type="InterPro" id="IPR001040">
    <property type="entry name" value="TIF_eIF_4E"/>
</dbReference>
<dbReference type="Pfam" id="PF01652">
    <property type="entry name" value="IF4E"/>
    <property type="match status" value="1"/>
</dbReference>